<evidence type="ECO:0000313" key="2">
    <source>
        <dbReference type="Proteomes" id="UP000034054"/>
    </source>
</evidence>
<dbReference type="AlphaFoldDB" id="A0A0G2AKB0"/>
<protein>
    <submittedName>
        <fullName evidence="1">Uncharacterized protein</fullName>
    </submittedName>
</protein>
<name>A0A0G2AKB0_9BACT</name>
<organism evidence="1 2">
    <name type="scientific">Candidatus Uhrbacteria bacterium GW2011_GWA2_52_8d</name>
    <dbReference type="NCBI Taxonomy" id="1618979"/>
    <lineage>
        <taxon>Bacteria</taxon>
        <taxon>Candidatus Uhriibacteriota</taxon>
    </lineage>
</organism>
<sequence length="183" mass="21177">MSKNQRVNRKRETIQGKVLEEILDDLNFVSELLTLPPYAGPRHYFEARMAQEEWEKMYGGEIKKRRAFRDLRKKKWLDAHVIGNEMLVRISSSAVVEALKNQILSTTKKLDEGLMCLVSYDFPVGSDKARKVWTRLIKYLGLKQEQQSLYSTKLHIGLELKALAKAVGAEKWVLVFFATENMT</sequence>
<reference evidence="1 2" key="1">
    <citation type="journal article" date="2015" name="Nature">
        <title>rRNA introns, odd ribosomes, and small enigmatic genomes across a large radiation of phyla.</title>
        <authorList>
            <person name="Brown C.T."/>
            <person name="Hug L.A."/>
            <person name="Thomas B.C."/>
            <person name="Sharon I."/>
            <person name="Castelle C.J."/>
            <person name="Singh A."/>
            <person name="Wilkins M.J."/>
            <person name="Williams K.H."/>
            <person name="Banfield J.F."/>
        </authorList>
    </citation>
    <scope>NUCLEOTIDE SEQUENCE [LARGE SCALE GENOMIC DNA]</scope>
</reference>
<accession>A0A0G2AKB0</accession>
<dbReference type="EMBL" id="LCRH01000010">
    <property type="protein sequence ID" value="KKW33059.1"/>
    <property type="molecule type" value="Genomic_DNA"/>
</dbReference>
<proteinExistence type="predicted"/>
<comment type="caution">
    <text evidence="1">The sequence shown here is derived from an EMBL/GenBank/DDBJ whole genome shotgun (WGS) entry which is preliminary data.</text>
</comment>
<gene>
    <name evidence="1" type="ORF">UY76_C0010G0016</name>
</gene>
<evidence type="ECO:0000313" key="1">
    <source>
        <dbReference type="EMBL" id="KKW33059.1"/>
    </source>
</evidence>
<dbReference type="Proteomes" id="UP000034054">
    <property type="component" value="Unassembled WGS sequence"/>
</dbReference>